<dbReference type="Pfam" id="PF02604">
    <property type="entry name" value="PhdYeFM_antitox"/>
    <property type="match status" value="1"/>
</dbReference>
<protein>
    <recommendedName>
        <fullName evidence="2">Antitoxin</fullName>
    </recommendedName>
</protein>
<dbReference type="AlphaFoldDB" id="A0A223S284"/>
<reference evidence="3 4" key="1">
    <citation type="submission" date="2017-08" db="EMBL/GenBank/DDBJ databases">
        <title>The complete genome sequence of Nocardiopsis gilva YIM 90087.</title>
        <authorList>
            <person name="Yin M."/>
            <person name="Tang S."/>
        </authorList>
    </citation>
    <scope>NUCLEOTIDE SEQUENCE [LARGE SCALE GENOMIC DNA]</scope>
    <source>
        <strain evidence="3 4">YIM 90087</strain>
    </source>
</reference>
<dbReference type="RefSeq" id="WP_017620294.1">
    <property type="nucleotide sequence ID" value="NZ_ANBG01000306.1"/>
</dbReference>
<dbReference type="OrthoDB" id="488160at2"/>
<dbReference type="InterPro" id="IPR006442">
    <property type="entry name" value="Antitoxin_Phd/YefM"/>
</dbReference>
<evidence type="ECO:0000256" key="1">
    <source>
        <dbReference type="ARBA" id="ARBA00009981"/>
    </source>
</evidence>
<dbReference type="NCBIfam" id="TIGR01552">
    <property type="entry name" value="phd_fam"/>
    <property type="match status" value="1"/>
</dbReference>
<dbReference type="PANTHER" id="PTHR33713">
    <property type="entry name" value="ANTITOXIN YAFN-RELATED"/>
    <property type="match status" value="1"/>
</dbReference>
<evidence type="ECO:0000256" key="2">
    <source>
        <dbReference type="RuleBase" id="RU362080"/>
    </source>
</evidence>
<dbReference type="InterPro" id="IPR051405">
    <property type="entry name" value="phD/YefM_antitoxin"/>
</dbReference>
<name>A0A223S284_9ACTN</name>
<keyword evidence="4" id="KW-1185">Reference proteome</keyword>
<dbReference type="KEGG" id="ngv:CDO52_05045"/>
<proteinExistence type="inferred from homology"/>
<dbReference type="EMBL" id="CP022753">
    <property type="protein sequence ID" value="ASU82235.1"/>
    <property type="molecule type" value="Genomic_DNA"/>
</dbReference>
<dbReference type="Gene3D" id="3.40.1620.10">
    <property type="entry name" value="YefM-like domain"/>
    <property type="match status" value="1"/>
</dbReference>
<dbReference type="Proteomes" id="UP000215005">
    <property type="component" value="Chromosome"/>
</dbReference>
<dbReference type="SUPFAM" id="SSF143120">
    <property type="entry name" value="YefM-like"/>
    <property type="match status" value="1"/>
</dbReference>
<accession>A0A223S284</accession>
<sequence length="99" mass="10983">MDTLTLEQFRRQLSDAVGRAEHGGKATYVTRHGHPAAVLISPDDYEDLIRLRDEYDRKVVLERQAAAQADPDRMVAFNSAEELRTALGSTGDASPPDRC</sequence>
<dbReference type="PANTHER" id="PTHR33713:SF10">
    <property type="entry name" value="ANTITOXIN YAFN"/>
    <property type="match status" value="1"/>
</dbReference>
<organism evidence="3 4">
    <name type="scientific">Nocardiopsis gilva YIM 90087</name>
    <dbReference type="NCBI Taxonomy" id="1235441"/>
    <lineage>
        <taxon>Bacteria</taxon>
        <taxon>Bacillati</taxon>
        <taxon>Actinomycetota</taxon>
        <taxon>Actinomycetes</taxon>
        <taxon>Streptosporangiales</taxon>
        <taxon>Nocardiopsidaceae</taxon>
        <taxon>Nocardiopsis</taxon>
    </lineage>
</organism>
<dbReference type="InterPro" id="IPR036165">
    <property type="entry name" value="YefM-like_sf"/>
</dbReference>
<comment type="similarity">
    <text evidence="1 2">Belongs to the phD/YefM antitoxin family.</text>
</comment>
<comment type="function">
    <text evidence="2">Antitoxin component of a type II toxin-antitoxin (TA) system.</text>
</comment>
<evidence type="ECO:0000313" key="3">
    <source>
        <dbReference type="EMBL" id="ASU82235.1"/>
    </source>
</evidence>
<evidence type="ECO:0000313" key="4">
    <source>
        <dbReference type="Proteomes" id="UP000215005"/>
    </source>
</evidence>
<gene>
    <name evidence="3" type="ORF">CDO52_05045</name>
</gene>